<evidence type="ECO:0000313" key="2">
    <source>
        <dbReference type="Proteomes" id="UP000070700"/>
    </source>
</evidence>
<dbReference type="OrthoDB" id="27483at2759"/>
<organism evidence="1 2">
    <name type="scientific">Mollisia scopiformis</name>
    <name type="common">Conifer needle endophyte fungus</name>
    <name type="synonym">Phialocephala scopiformis</name>
    <dbReference type="NCBI Taxonomy" id="149040"/>
    <lineage>
        <taxon>Eukaryota</taxon>
        <taxon>Fungi</taxon>
        <taxon>Dikarya</taxon>
        <taxon>Ascomycota</taxon>
        <taxon>Pezizomycotina</taxon>
        <taxon>Leotiomycetes</taxon>
        <taxon>Helotiales</taxon>
        <taxon>Mollisiaceae</taxon>
        <taxon>Mollisia</taxon>
    </lineage>
</organism>
<gene>
    <name evidence="1" type="ORF">LY89DRAFT_432929</name>
</gene>
<dbReference type="RefSeq" id="XP_018075761.1">
    <property type="nucleotide sequence ID" value="XM_018207490.1"/>
</dbReference>
<evidence type="ECO:0000313" key="1">
    <source>
        <dbReference type="EMBL" id="KUJ21406.1"/>
    </source>
</evidence>
<protein>
    <submittedName>
        <fullName evidence="1">Uncharacterized protein</fullName>
    </submittedName>
</protein>
<sequence>MSKDKKIPSYLFEILLPSAIESLGISDSASHQNIIEVLSHCQTLGLSSELQRMTAKMTRKALEIRDEHLDSVCLPVFRLILSSKDASNILNLGPVQAMYRNVLNYYISRCVQPKPVFNQDWHRARRGCGKPRCSECKTLDEFLTSSTQSFTELRCKAQIQIHLDSQLQTAYPWREQLYETTQARGVMTVKKIPTEFNHELRVWEQRQNQAKKVLLSFEQGSLKVVLGDAFGIIMSLQTLHFDHKPTPPETPAIDVTKNAPPQITNSTTSQGPASARVTPLASSNRSFVNASVGTLKTKI</sequence>
<dbReference type="InParanoid" id="A0A194XMP9"/>
<accession>A0A194XMP9</accession>
<dbReference type="GeneID" id="28817216"/>
<reference evidence="1 2" key="1">
    <citation type="submission" date="2015-10" db="EMBL/GenBank/DDBJ databases">
        <title>Full genome of DAOMC 229536 Phialocephala scopiformis, a fungal endophyte of spruce producing the potent anti-insectan compound rugulosin.</title>
        <authorList>
            <consortium name="DOE Joint Genome Institute"/>
            <person name="Walker A.K."/>
            <person name="Frasz S.L."/>
            <person name="Seifert K.A."/>
            <person name="Miller J.D."/>
            <person name="Mondo S.J."/>
            <person name="Labutti K."/>
            <person name="Lipzen A."/>
            <person name="Dockter R."/>
            <person name="Kennedy M."/>
            <person name="Grigoriev I.V."/>
            <person name="Spatafora J.W."/>
        </authorList>
    </citation>
    <scope>NUCLEOTIDE SEQUENCE [LARGE SCALE GENOMIC DNA]</scope>
    <source>
        <strain evidence="1 2">CBS 120377</strain>
    </source>
</reference>
<name>A0A194XMP9_MOLSC</name>
<dbReference type="Proteomes" id="UP000070700">
    <property type="component" value="Unassembled WGS sequence"/>
</dbReference>
<dbReference type="EMBL" id="KQ947408">
    <property type="protein sequence ID" value="KUJ21406.1"/>
    <property type="molecule type" value="Genomic_DNA"/>
</dbReference>
<dbReference type="AlphaFoldDB" id="A0A194XMP9"/>
<proteinExistence type="predicted"/>
<dbReference type="KEGG" id="psco:LY89DRAFT_432929"/>
<keyword evidence="2" id="KW-1185">Reference proteome</keyword>